<gene>
    <name evidence="2" type="ORF">DDB_G0270772</name>
</gene>
<dbReference type="InParanoid" id="Q55C11"/>
<organism evidence="2 3">
    <name type="scientific">Dictyostelium discoideum</name>
    <name type="common">Social amoeba</name>
    <dbReference type="NCBI Taxonomy" id="44689"/>
    <lineage>
        <taxon>Eukaryota</taxon>
        <taxon>Amoebozoa</taxon>
        <taxon>Evosea</taxon>
        <taxon>Eumycetozoa</taxon>
        <taxon>Dictyostelia</taxon>
        <taxon>Dictyosteliales</taxon>
        <taxon>Dictyosteliaceae</taxon>
        <taxon>Dictyostelium</taxon>
    </lineage>
</organism>
<accession>Q55C11</accession>
<dbReference type="PaxDb" id="44689-DDB0202001"/>
<keyword evidence="1" id="KW-0472">Membrane</keyword>
<dbReference type="VEuPathDB" id="AmoebaDB:DDB_G0270772"/>
<keyword evidence="1" id="KW-1133">Transmembrane helix</keyword>
<feature type="transmembrane region" description="Helical" evidence="1">
    <location>
        <begin position="100"/>
        <end position="118"/>
    </location>
</feature>
<reference evidence="2 3" key="1">
    <citation type="journal article" date="2005" name="Nature">
        <title>The genome of the social amoeba Dictyostelium discoideum.</title>
        <authorList>
            <consortium name="The Dictyostelium discoideum Sequencing Consortium"/>
            <person name="Eichinger L."/>
            <person name="Pachebat J.A."/>
            <person name="Glockner G."/>
            <person name="Rajandream M.A."/>
            <person name="Sucgang R."/>
            <person name="Berriman M."/>
            <person name="Song J."/>
            <person name="Olsen R."/>
            <person name="Szafranski K."/>
            <person name="Xu Q."/>
            <person name="Tunggal B."/>
            <person name="Kummerfeld S."/>
            <person name="Madera M."/>
            <person name="Konfortov B.A."/>
            <person name="Rivero F."/>
            <person name="Bankier A.T."/>
            <person name="Lehmann R."/>
            <person name="Hamlin N."/>
            <person name="Davies R."/>
            <person name="Gaudet P."/>
            <person name="Fey P."/>
            <person name="Pilcher K."/>
            <person name="Chen G."/>
            <person name="Saunders D."/>
            <person name="Sodergren E."/>
            <person name="Davis P."/>
            <person name="Kerhornou A."/>
            <person name="Nie X."/>
            <person name="Hall N."/>
            <person name="Anjard C."/>
            <person name="Hemphill L."/>
            <person name="Bason N."/>
            <person name="Farbrother P."/>
            <person name="Desany B."/>
            <person name="Just E."/>
            <person name="Morio T."/>
            <person name="Rost R."/>
            <person name="Churcher C."/>
            <person name="Cooper J."/>
            <person name="Haydock S."/>
            <person name="van Driessche N."/>
            <person name="Cronin A."/>
            <person name="Goodhead I."/>
            <person name="Muzny D."/>
            <person name="Mourier T."/>
            <person name="Pain A."/>
            <person name="Lu M."/>
            <person name="Harper D."/>
            <person name="Lindsay R."/>
            <person name="Hauser H."/>
            <person name="James K."/>
            <person name="Quiles M."/>
            <person name="Madan Babu M."/>
            <person name="Saito T."/>
            <person name="Buchrieser C."/>
            <person name="Wardroper A."/>
            <person name="Felder M."/>
            <person name="Thangavelu M."/>
            <person name="Johnson D."/>
            <person name="Knights A."/>
            <person name="Loulseged H."/>
            <person name="Mungall K."/>
            <person name="Oliver K."/>
            <person name="Price C."/>
            <person name="Quail M.A."/>
            <person name="Urushihara H."/>
            <person name="Hernandez J."/>
            <person name="Rabbinowitsch E."/>
            <person name="Steffen D."/>
            <person name="Sanders M."/>
            <person name="Ma J."/>
            <person name="Kohara Y."/>
            <person name="Sharp S."/>
            <person name="Simmonds M."/>
            <person name="Spiegler S."/>
            <person name="Tivey A."/>
            <person name="Sugano S."/>
            <person name="White B."/>
            <person name="Walker D."/>
            <person name="Woodward J."/>
            <person name="Winckler T."/>
            <person name="Tanaka Y."/>
            <person name="Shaulsky G."/>
            <person name="Schleicher M."/>
            <person name="Weinstock G."/>
            <person name="Rosenthal A."/>
            <person name="Cox E.C."/>
            <person name="Chisholm R.L."/>
            <person name="Gibbs R."/>
            <person name="Loomis W.F."/>
            <person name="Platzer M."/>
            <person name="Kay R.R."/>
            <person name="Williams J."/>
            <person name="Dear P.H."/>
            <person name="Noegel A.A."/>
            <person name="Barrell B."/>
            <person name="Kuspa A."/>
        </authorList>
    </citation>
    <scope>NUCLEOTIDE SEQUENCE [LARGE SCALE GENOMIC DNA]</scope>
    <source>
        <strain evidence="2 3">AX4</strain>
    </source>
</reference>
<dbReference type="HOGENOM" id="CLU_1716642_0_0_1"/>
<dbReference type="RefSeq" id="XP_646670.1">
    <property type="nucleotide sequence ID" value="XM_641578.1"/>
</dbReference>
<dbReference type="SMR" id="Q55C11"/>
<evidence type="ECO:0000256" key="1">
    <source>
        <dbReference type="SAM" id="Phobius"/>
    </source>
</evidence>
<evidence type="ECO:0000313" key="2">
    <source>
        <dbReference type="EMBL" id="EAL72736.1"/>
    </source>
</evidence>
<comment type="caution">
    <text evidence="2">The sequence shown here is derived from an EMBL/GenBank/DDBJ whole genome shotgun (WGS) entry which is preliminary data.</text>
</comment>
<keyword evidence="3" id="KW-1185">Reference proteome</keyword>
<feature type="transmembrane region" description="Helical" evidence="1">
    <location>
        <begin position="124"/>
        <end position="152"/>
    </location>
</feature>
<dbReference type="Proteomes" id="UP000002195">
    <property type="component" value="Unassembled WGS sequence"/>
</dbReference>
<dbReference type="GeneID" id="8617643"/>
<name>Q55C11_DICDI</name>
<dbReference type="dictyBase" id="DDB_G0270772"/>
<protein>
    <submittedName>
        <fullName evidence="2">Uncharacterized protein</fullName>
    </submittedName>
</protein>
<proteinExistence type="predicted"/>
<sequence>MDNKHSYAYHKTVMKINKYLTHFPTIKWNFFSPMSVKIYQKKLFFSSQKNHYNFGVKYLKSLKMHKQFFAALGKFDNFLPFRGRFGKKKKRKKKKKKKKIKNGLAIGFIKFFCNLHSVNLKKTFFIFLIFFIFLKFFPFFFFFLSYHFYLFIY</sequence>
<dbReference type="AlphaFoldDB" id="Q55C11"/>
<dbReference type="KEGG" id="ddi:DDB_G0270772"/>
<keyword evidence="1" id="KW-0812">Transmembrane</keyword>
<evidence type="ECO:0000313" key="3">
    <source>
        <dbReference type="Proteomes" id="UP000002195"/>
    </source>
</evidence>
<dbReference type="EMBL" id="AAFI02000005">
    <property type="protein sequence ID" value="EAL72736.1"/>
    <property type="molecule type" value="Genomic_DNA"/>
</dbReference>